<feature type="transmembrane region" description="Helical" evidence="1">
    <location>
        <begin position="78"/>
        <end position="101"/>
    </location>
</feature>
<dbReference type="RefSeq" id="WP_058258493.1">
    <property type="nucleotide sequence ID" value="NZ_DUPS01000065.1"/>
</dbReference>
<gene>
    <name evidence="2" type="ORF">SD1D_1685</name>
</gene>
<keyword evidence="1" id="KW-0472">Membrane</keyword>
<name>A0A0K8J6V5_9FIRM</name>
<protein>
    <recommendedName>
        <fullName evidence="4">Peptidase M50 domain-containing protein</fullName>
    </recommendedName>
</protein>
<dbReference type="KEGG" id="hsd:SD1D_1685"/>
<keyword evidence="1" id="KW-1133">Transmembrane helix</keyword>
<proteinExistence type="predicted"/>
<sequence>MCLLLLHILNGIISAFIIQVILHELGHLIWGMITGWKFLYIHIYKLVLKKSKKRLSLIMVEDKGFKCIMYPKSLKTDALFYTMGGCIVNLLSVVWGFGLLVSVRLTAILWIYIWSFTVFGVGIFFMNAIASTKRICNDKACYNLLRADHTTRNCHNAQLFIAKQLMDGISYRQIEKDYFNLCPYNAKNDIEAYQIILEYYYYLDTGSFHMIGPTFAKIKETNKISKDIADIIKSERIYSKIITKFMLLCNELTDIEYLDKFIDTYINIVDIEKPIKQHKGGDIHSYRVKAACEAYILYKNSDLRKVINKLNKEIEKMKRSNFVYDGEKKFCINQIRKLIENLCKIENINKY</sequence>
<dbReference type="Proteomes" id="UP000196053">
    <property type="component" value="Chromosome I"/>
</dbReference>
<organism evidence="2 3">
    <name type="scientific">Herbinix luporum</name>
    <dbReference type="NCBI Taxonomy" id="1679721"/>
    <lineage>
        <taxon>Bacteria</taxon>
        <taxon>Bacillati</taxon>
        <taxon>Bacillota</taxon>
        <taxon>Clostridia</taxon>
        <taxon>Lachnospirales</taxon>
        <taxon>Lachnospiraceae</taxon>
        <taxon>Herbinix</taxon>
    </lineage>
</organism>
<evidence type="ECO:0000256" key="1">
    <source>
        <dbReference type="SAM" id="Phobius"/>
    </source>
</evidence>
<accession>A0A0K8J6V5</accession>
<dbReference type="EMBL" id="LN879430">
    <property type="protein sequence ID" value="CUH93230.1"/>
    <property type="molecule type" value="Genomic_DNA"/>
</dbReference>
<dbReference type="OrthoDB" id="1069985at2"/>
<feature type="transmembrane region" description="Helical" evidence="1">
    <location>
        <begin position="107"/>
        <end position="129"/>
    </location>
</feature>
<feature type="transmembrane region" description="Helical" evidence="1">
    <location>
        <begin position="25"/>
        <end position="44"/>
    </location>
</feature>
<evidence type="ECO:0000313" key="2">
    <source>
        <dbReference type="EMBL" id="CUH93230.1"/>
    </source>
</evidence>
<reference evidence="3" key="1">
    <citation type="submission" date="2015-09" db="EMBL/GenBank/DDBJ databases">
        <authorList>
            <person name="Wibberg D."/>
        </authorList>
    </citation>
    <scope>NUCLEOTIDE SEQUENCE [LARGE SCALE GENOMIC DNA]</scope>
    <source>
        <strain evidence="3">SD1D</strain>
    </source>
</reference>
<dbReference type="AlphaFoldDB" id="A0A0K8J6V5"/>
<keyword evidence="1" id="KW-0812">Transmembrane</keyword>
<evidence type="ECO:0008006" key="4">
    <source>
        <dbReference type="Google" id="ProtNLM"/>
    </source>
</evidence>
<keyword evidence="3" id="KW-1185">Reference proteome</keyword>
<evidence type="ECO:0000313" key="3">
    <source>
        <dbReference type="Proteomes" id="UP000196053"/>
    </source>
</evidence>